<dbReference type="EMBL" id="DS231696">
    <property type="protein sequence ID" value="KNA95473.1"/>
    <property type="molecule type" value="Genomic_DNA"/>
</dbReference>
<dbReference type="KEGG" id="fox:FOXG_18002"/>
<accession>A0A0J9UBK8</accession>
<organism evidence="1 2">
    <name type="scientific">Fusarium oxysporum f. sp. lycopersici (strain 4287 / CBS 123668 / FGSC 9935 / NRRL 34936)</name>
    <name type="common">Fusarium vascular wilt of tomato</name>
    <dbReference type="NCBI Taxonomy" id="426428"/>
    <lineage>
        <taxon>Eukaryota</taxon>
        <taxon>Fungi</taxon>
        <taxon>Dikarya</taxon>
        <taxon>Ascomycota</taxon>
        <taxon>Pezizomycotina</taxon>
        <taxon>Sordariomycetes</taxon>
        <taxon>Hypocreomycetidae</taxon>
        <taxon>Hypocreales</taxon>
        <taxon>Nectriaceae</taxon>
        <taxon>Fusarium</taxon>
        <taxon>Fusarium oxysporum species complex</taxon>
    </lineage>
</organism>
<dbReference type="Proteomes" id="UP000009097">
    <property type="component" value="Unassembled WGS sequence"/>
</dbReference>
<dbReference type="VEuPathDB" id="FungiDB:FOXG_18002"/>
<dbReference type="EMBL" id="DS231696">
    <property type="protein sequence ID" value="KNA95466.1"/>
    <property type="molecule type" value="Genomic_DNA"/>
</dbReference>
<proteinExistence type="predicted"/>
<name>A0A0J9UBK8_FUSO4</name>
<dbReference type="RefSeq" id="XP_018233517.1">
    <property type="nucleotide sequence ID" value="XM_018398038.1"/>
</dbReference>
<dbReference type="RefSeq" id="XP_018233513.1">
    <property type="nucleotide sequence ID" value="XM_018398034.1"/>
</dbReference>
<dbReference type="EMBL" id="DS231696">
    <property type="protein sequence ID" value="KNA95470.1"/>
    <property type="molecule type" value="Genomic_DNA"/>
</dbReference>
<evidence type="ECO:0000313" key="1">
    <source>
        <dbReference type="EMBL" id="KNA95475.1"/>
    </source>
</evidence>
<dbReference type="RefSeq" id="XP_018233514.1">
    <property type="nucleotide sequence ID" value="XM_018398035.1"/>
</dbReference>
<protein>
    <submittedName>
        <fullName evidence="1">Uncharacterized protein</fullName>
    </submittedName>
</protein>
<dbReference type="EMBL" id="DS231696">
    <property type="protein sequence ID" value="KNA95467.1"/>
    <property type="molecule type" value="Genomic_DNA"/>
</dbReference>
<dbReference type="RefSeq" id="XP_018233519.1">
    <property type="nucleotide sequence ID" value="XM_018398040.1"/>
</dbReference>
<dbReference type="EMBL" id="DS231696">
    <property type="protein sequence ID" value="KNA95474.1"/>
    <property type="molecule type" value="Genomic_DNA"/>
</dbReference>
<dbReference type="RefSeq" id="XP_018233520.1">
    <property type="nucleotide sequence ID" value="XM_018398041.1"/>
</dbReference>
<evidence type="ECO:0000313" key="2">
    <source>
        <dbReference type="Proteomes" id="UP000009097"/>
    </source>
</evidence>
<dbReference type="RefSeq" id="XP_018233515.1">
    <property type="nucleotide sequence ID" value="XM_018398036.1"/>
</dbReference>
<dbReference type="RefSeq" id="XP_018233516.1">
    <property type="nucleotide sequence ID" value="XM_018398037.1"/>
</dbReference>
<dbReference type="RefSeq" id="XP_018233512.1">
    <property type="nucleotide sequence ID" value="XM_018398032.1"/>
</dbReference>
<dbReference type="AlphaFoldDB" id="A0A0J9UBK8"/>
<dbReference type="EMBL" id="DS231696">
    <property type="protein sequence ID" value="KNA95471.1"/>
    <property type="molecule type" value="Genomic_DNA"/>
</dbReference>
<reference evidence="1" key="1">
    <citation type="submission" date="2007-04" db="EMBL/GenBank/DDBJ databases">
        <authorList>
            <consortium name="The Broad Institute Genome Sequencing Platform"/>
            <person name="Birren B."/>
            <person name="Lander E."/>
            <person name="Galagan J."/>
            <person name="Nusbaum C."/>
            <person name="Devon K."/>
            <person name="Ma L.-J."/>
            <person name="Jaffe D."/>
            <person name="Butler J."/>
            <person name="Alvarez P."/>
            <person name="Gnerre S."/>
            <person name="Grabherr M."/>
            <person name="Kleber M."/>
            <person name="Mauceli E."/>
            <person name="Brockman W."/>
            <person name="MacCallum I.A."/>
            <person name="Young S."/>
            <person name="LaButti K."/>
            <person name="DeCaprio D."/>
            <person name="Crawford M."/>
            <person name="Koehrsen M."/>
            <person name="Engels R."/>
            <person name="Montgomery P."/>
            <person name="Pearson M."/>
            <person name="Howarth C."/>
            <person name="Larson L."/>
            <person name="White J."/>
            <person name="O'Leary S."/>
            <person name="Kodira C."/>
            <person name="Zeng Q."/>
            <person name="Yandava C."/>
            <person name="Alvarado L."/>
            <person name="Kistler C."/>
            <person name="Shim W.-B."/>
            <person name="Kang S."/>
            <person name="Woloshuk C."/>
        </authorList>
    </citation>
    <scope>NUCLEOTIDE SEQUENCE</scope>
    <source>
        <strain evidence="1">4287</strain>
    </source>
</reference>
<dbReference type="GeneID" id="28958708"/>
<dbReference type="RefSeq" id="XP_018233518.1">
    <property type="nucleotide sequence ID" value="XM_018398039.1"/>
</dbReference>
<reference evidence="1" key="2">
    <citation type="journal article" date="2010" name="Nature">
        <title>Comparative genomics reveals mobile pathogenicity chromosomes in Fusarium.</title>
        <authorList>
            <person name="Ma L.J."/>
            <person name="van der Does H.C."/>
            <person name="Borkovich K.A."/>
            <person name="Coleman J.J."/>
            <person name="Daboussi M.J."/>
            <person name="Di Pietro A."/>
            <person name="Dufresne M."/>
            <person name="Freitag M."/>
            <person name="Grabherr M."/>
            <person name="Henrissat B."/>
            <person name="Houterman P.M."/>
            <person name="Kang S."/>
            <person name="Shim W.B."/>
            <person name="Woloshuk C."/>
            <person name="Xie X."/>
            <person name="Xu J.R."/>
            <person name="Antoniw J."/>
            <person name="Baker S.E."/>
            <person name="Bluhm B.H."/>
            <person name="Breakspear A."/>
            <person name="Brown D.W."/>
            <person name="Butchko R.A."/>
            <person name="Chapman S."/>
            <person name="Coulson R."/>
            <person name="Coutinho P.M."/>
            <person name="Danchin E.G."/>
            <person name="Diener A."/>
            <person name="Gale L.R."/>
            <person name="Gardiner D.M."/>
            <person name="Goff S."/>
            <person name="Hammond-Kosack K.E."/>
            <person name="Hilburn K."/>
            <person name="Hua-Van A."/>
            <person name="Jonkers W."/>
            <person name="Kazan K."/>
            <person name="Kodira C.D."/>
            <person name="Koehrsen M."/>
            <person name="Kumar L."/>
            <person name="Lee Y.H."/>
            <person name="Li L."/>
            <person name="Manners J.M."/>
            <person name="Miranda-Saavedra D."/>
            <person name="Mukherjee M."/>
            <person name="Park G."/>
            <person name="Park J."/>
            <person name="Park S.Y."/>
            <person name="Proctor R.H."/>
            <person name="Regev A."/>
            <person name="Ruiz-Roldan M.C."/>
            <person name="Sain D."/>
            <person name="Sakthikumar S."/>
            <person name="Sykes S."/>
            <person name="Schwartz D.C."/>
            <person name="Turgeon B.G."/>
            <person name="Wapinski I."/>
            <person name="Yoder O."/>
            <person name="Young S."/>
            <person name="Zeng Q."/>
            <person name="Zhou S."/>
            <person name="Galagan J."/>
            <person name="Cuomo C.A."/>
            <person name="Kistler H.C."/>
            <person name="Rep M."/>
        </authorList>
    </citation>
    <scope>NUCLEOTIDE SEQUENCE [LARGE SCALE GENOMIC DNA]</scope>
    <source>
        <strain evidence="1">4287</strain>
    </source>
</reference>
<dbReference type="EMBL" id="DS231696">
    <property type="protein sequence ID" value="KNA95469.1"/>
    <property type="molecule type" value="Genomic_DNA"/>
</dbReference>
<gene>
    <name evidence="1" type="ORF">FOXG_18002</name>
</gene>
<dbReference type="EMBL" id="DS231696">
    <property type="protein sequence ID" value="KNA95468.1"/>
    <property type="molecule type" value="Genomic_DNA"/>
</dbReference>
<sequence length="140" mass="15432">MRKSIATRPSGMSVMIYSHWFIFVDCTLSQSFLIDDEPQNDPSIHSPTAGADGSVVRSSSAILHSLSLRNRLHCQRRATVIVAQSTLDKQIKLARSRALTICDLGSQRLARALQHVGIIRTSVLLGAFNQLLVISQHLLV</sequence>
<dbReference type="OrthoDB" id="10411108at2759"/>
<dbReference type="RefSeq" id="XP_018233511.1">
    <property type="nucleotide sequence ID" value="XM_018398031.1"/>
</dbReference>
<dbReference type="EMBL" id="DS231696">
    <property type="protein sequence ID" value="KNA95472.1"/>
    <property type="molecule type" value="Genomic_DNA"/>
</dbReference>
<dbReference type="RefSeq" id="XP_018233521.1">
    <property type="nucleotide sequence ID" value="XM_018398033.1"/>
</dbReference>
<dbReference type="EMBL" id="DS231696">
    <property type="protein sequence ID" value="KNA95465.1"/>
    <property type="molecule type" value="Genomic_DNA"/>
</dbReference>
<dbReference type="EMBL" id="DS231696">
    <property type="protein sequence ID" value="KNA95475.1"/>
    <property type="molecule type" value="Genomic_DNA"/>
</dbReference>